<proteinExistence type="predicted"/>
<dbReference type="InterPro" id="IPR013783">
    <property type="entry name" value="Ig-like_fold"/>
</dbReference>
<dbReference type="Gene3D" id="2.60.40.10">
    <property type="entry name" value="Immunoglobulins"/>
    <property type="match status" value="2"/>
</dbReference>
<name>A0A430V6S9_THESC</name>
<accession>A0A430V6S9</accession>
<dbReference type="AlphaFoldDB" id="A0A430V6S9"/>
<dbReference type="Gene3D" id="2.60.40.1120">
    <property type="entry name" value="Carboxypeptidase-like, regulatory domain"/>
    <property type="match status" value="1"/>
</dbReference>
<dbReference type="Pfam" id="PF13620">
    <property type="entry name" value="CarboxypepD_reg"/>
    <property type="match status" value="1"/>
</dbReference>
<evidence type="ECO:0008006" key="4">
    <source>
        <dbReference type="Google" id="ProtNLM"/>
    </source>
</evidence>
<feature type="chain" id="PRO_5019567055" description="Fibronectin type-III domain-containing protein" evidence="1">
    <location>
        <begin position="20"/>
        <end position="482"/>
    </location>
</feature>
<dbReference type="SUPFAM" id="SSF49478">
    <property type="entry name" value="Cna protein B-type domain"/>
    <property type="match status" value="1"/>
</dbReference>
<dbReference type="Pfam" id="PF09136">
    <property type="entry name" value="Glucodextran_B"/>
    <property type="match status" value="1"/>
</dbReference>
<dbReference type="PROSITE" id="PS51257">
    <property type="entry name" value="PROKAR_LIPOPROTEIN"/>
    <property type="match status" value="1"/>
</dbReference>
<gene>
    <name evidence="2" type="ORF">CSW23_00790</name>
</gene>
<evidence type="ECO:0000313" key="3">
    <source>
        <dbReference type="Proteomes" id="UP000288073"/>
    </source>
</evidence>
<dbReference type="Proteomes" id="UP000288073">
    <property type="component" value="Unassembled WGS sequence"/>
</dbReference>
<feature type="signal peptide" evidence="1">
    <location>
        <begin position="1"/>
        <end position="19"/>
    </location>
</feature>
<dbReference type="RefSeq" id="WP_153186221.1">
    <property type="nucleotide sequence ID" value="NZ_PEMN01000016.1"/>
</dbReference>
<keyword evidence="1" id="KW-0732">Signal</keyword>
<evidence type="ECO:0000256" key="1">
    <source>
        <dbReference type="SAM" id="SignalP"/>
    </source>
</evidence>
<comment type="caution">
    <text evidence="2">The sequence shown here is derived from an EMBL/GenBank/DDBJ whole genome shotgun (WGS) entry which is preliminary data.</text>
</comment>
<reference evidence="2 3" key="1">
    <citation type="journal article" date="2019" name="Extremophiles">
        <title>Biogeography of thermophiles and predominance of Thermus scotoductus in domestic water heaters.</title>
        <authorList>
            <person name="Wilpiszeski R.L."/>
            <person name="Zhang Z."/>
            <person name="House C.H."/>
        </authorList>
    </citation>
    <scope>NUCLEOTIDE SEQUENCE [LARGE SCALE GENOMIC DNA]</scope>
    <source>
        <strain evidence="2 3">10_S10</strain>
    </source>
</reference>
<feature type="non-terminal residue" evidence="2">
    <location>
        <position position="482"/>
    </location>
</feature>
<evidence type="ECO:0000313" key="2">
    <source>
        <dbReference type="EMBL" id="RTI20777.1"/>
    </source>
</evidence>
<sequence>MRKALGVLGLLLGFILAACSPGDTVRPTVTIQSPTDGQTVNQANLIVQGTAQDNVGITRLTYQLNGGPEQQVNITPGQQVSFQFQVTLQEGQNTIAVHAYDQAGHKGTQTVRVTYDPQATYTFSGTVVNEYAGAPVAGSTLKLYRDNQLVGTTQTDNEGRFTFTTLSPGRYRLEAQKPGMAGSVLEGIRVPDMASVTLIQRQAFDASATTTPPTLLITQDGTQPLEGGTFTNTIPFRVQVDTSRDYVRPMRLIYVALGRTPGSAFITNSATWTRQVFSNVEDTGNRALSGANVAGFGSASGETVYVEVVAYDFNLNRSHYLIPITFKNTSANQNNNVSSPTRVAATAITLSQAVGFFSVKSPTTLKVPVAKGTMGELTLDPEAVPEGSNLYVEVRWCYTATATPFAFDIERSTDGTNWTRVGTVGGARSSSCPDNPLGRPFFFRDASPDLTPGQTYYYRVVARGANRAESQASSTTPLPPFF</sequence>
<protein>
    <recommendedName>
        <fullName evidence="4">Fibronectin type-III domain-containing protein</fullName>
    </recommendedName>
</protein>
<organism evidence="2 3">
    <name type="scientific">Thermus scotoductus</name>
    <dbReference type="NCBI Taxonomy" id="37636"/>
    <lineage>
        <taxon>Bacteria</taxon>
        <taxon>Thermotogati</taxon>
        <taxon>Deinococcota</taxon>
        <taxon>Deinococci</taxon>
        <taxon>Thermales</taxon>
        <taxon>Thermaceae</taxon>
        <taxon>Thermus</taxon>
    </lineage>
</organism>
<dbReference type="EMBL" id="PEMN01000016">
    <property type="protein sequence ID" value="RTI20777.1"/>
    <property type="molecule type" value="Genomic_DNA"/>
</dbReference>